<dbReference type="PATRIC" id="fig|187330.3.peg.1712"/>
<evidence type="ECO:0000256" key="1">
    <source>
        <dbReference type="SAM" id="Phobius"/>
    </source>
</evidence>
<feature type="transmembrane region" description="Helical" evidence="1">
    <location>
        <begin position="7"/>
        <end position="25"/>
    </location>
</feature>
<comment type="caution">
    <text evidence="2">The sequence shown here is derived from an EMBL/GenBank/DDBJ whole genome shotgun (WGS) entry which is preliminary data.</text>
</comment>
<organism evidence="2 3">
    <name type="scientific">Pseudoalteromonas porphyrae</name>
    <dbReference type="NCBI Taxonomy" id="187330"/>
    <lineage>
        <taxon>Bacteria</taxon>
        <taxon>Pseudomonadati</taxon>
        <taxon>Pseudomonadota</taxon>
        <taxon>Gammaproteobacteria</taxon>
        <taxon>Alteromonadales</taxon>
        <taxon>Pseudoalteromonadaceae</taxon>
        <taxon>Pseudoalteromonas</taxon>
    </lineage>
</organism>
<sequence>MNFFKRVIGYVLFLPFIGFYSYMLGSLLKGILIPGGLIMLWLILGPKEGYLALKKAFITK</sequence>
<name>A0A0N0M163_9GAMM</name>
<gene>
    <name evidence="2" type="ORF">ADS77_03370</name>
</gene>
<proteinExistence type="predicted"/>
<dbReference type="Proteomes" id="UP000037848">
    <property type="component" value="Unassembled WGS sequence"/>
</dbReference>
<dbReference type="AlphaFoldDB" id="A0A0N0M163"/>
<keyword evidence="1" id="KW-0812">Transmembrane</keyword>
<dbReference type="STRING" id="187330.AMS58_08495"/>
<accession>A0A0N0M163</accession>
<keyword evidence="3" id="KW-1185">Reference proteome</keyword>
<evidence type="ECO:0000313" key="3">
    <source>
        <dbReference type="Proteomes" id="UP000037848"/>
    </source>
</evidence>
<reference evidence="2 3" key="1">
    <citation type="submission" date="2015-08" db="EMBL/GenBank/DDBJ databases">
        <title>Draft Genome Sequence of Pseudoalteromonas porphyrae UCD-SED14.</title>
        <authorList>
            <person name="Coil D.A."/>
            <person name="Jospin G."/>
            <person name="Lee R.D."/>
            <person name="Eisen J.A."/>
        </authorList>
    </citation>
    <scope>NUCLEOTIDE SEQUENCE [LARGE SCALE GENOMIC DNA]</scope>
    <source>
        <strain evidence="2 3">UCD-SED14</strain>
    </source>
</reference>
<dbReference type="RefSeq" id="WP_054452986.1">
    <property type="nucleotide sequence ID" value="NZ_LHPH01000003.1"/>
</dbReference>
<keyword evidence="1" id="KW-0472">Membrane</keyword>
<dbReference type="EMBL" id="LHPH01000003">
    <property type="protein sequence ID" value="KPH64861.1"/>
    <property type="molecule type" value="Genomic_DNA"/>
</dbReference>
<evidence type="ECO:0000313" key="2">
    <source>
        <dbReference type="EMBL" id="KPH64861.1"/>
    </source>
</evidence>
<keyword evidence="1" id="KW-1133">Transmembrane helix</keyword>
<feature type="transmembrane region" description="Helical" evidence="1">
    <location>
        <begin position="31"/>
        <end position="53"/>
    </location>
</feature>
<protein>
    <submittedName>
        <fullName evidence="2">Uncharacterized protein</fullName>
    </submittedName>
</protein>